<feature type="domain" description="BON" evidence="1">
    <location>
        <begin position="125"/>
        <end position="191"/>
    </location>
</feature>
<dbReference type="RefSeq" id="WP_048874846.1">
    <property type="nucleotide sequence ID" value="NZ_CP011126.1"/>
</dbReference>
<dbReference type="EMBL" id="CP011126">
    <property type="protein sequence ID" value="AKQ33221.1"/>
    <property type="molecule type" value="Genomic_DNA"/>
</dbReference>
<accession>A0ABN4HPX7</accession>
<dbReference type="Pfam" id="PF04972">
    <property type="entry name" value="BON"/>
    <property type="match status" value="2"/>
</dbReference>
<proteinExistence type="predicted"/>
<protein>
    <submittedName>
        <fullName evidence="2">Lipoprotein</fullName>
    </submittedName>
</protein>
<gene>
    <name evidence="2" type="ORF">CleRT_01790</name>
</gene>
<keyword evidence="3" id="KW-1185">Reference proteome</keyword>
<feature type="domain" description="BON" evidence="1">
    <location>
        <begin position="47"/>
        <end position="116"/>
    </location>
</feature>
<organism evidence="2 3">
    <name type="scientific">Candidatus Coxiella mudrowiae</name>
    <dbReference type="NCBI Taxonomy" id="2054173"/>
    <lineage>
        <taxon>Bacteria</taxon>
        <taxon>Pseudomonadati</taxon>
        <taxon>Pseudomonadota</taxon>
        <taxon>Gammaproteobacteria</taxon>
        <taxon>Legionellales</taxon>
        <taxon>Coxiellaceae</taxon>
        <taxon>Coxiella</taxon>
    </lineage>
</organism>
<dbReference type="Proteomes" id="UP000063965">
    <property type="component" value="Chromosome"/>
</dbReference>
<dbReference type="PROSITE" id="PS50914">
    <property type="entry name" value="BON"/>
    <property type="match status" value="2"/>
</dbReference>
<evidence type="ECO:0000259" key="1">
    <source>
        <dbReference type="PROSITE" id="PS50914"/>
    </source>
</evidence>
<dbReference type="PANTHER" id="PTHR34606:SF4">
    <property type="entry name" value="OUTER MEMBRANE LIPOPROTEIN DOLP"/>
    <property type="match status" value="1"/>
</dbReference>
<reference evidence="2 3" key="1">
    <citation type="journal article" date="2015" name="Genome Biol. Evol.">
        <title>Distinctive Genome Reduction Rates Revealed by Genomic Analyses of Two Coxiella-Like Endosymbionts in Ticks.</title>
        <authorList>
            <person name="Gottlieb Y."/>
            <person name="Lalzar I."/>
            <person name="Klasson L."/>
        </authorList>
    </citation>
    <scope>NUCLEOTIDE SEQUENCE [LARGE SCALE GENOMIC DNA]</scope>
    <source>
        <strain evidence="2 3">CRt</strain>
    </source>
</reference>
<evidence type="ECO:0000313" key="2">
    <source>
        <dbReference type="EMBL" id="AKQ33221.1"/>
    </source>
</evidence>
<dbReference type="PANTHER" id="PTHR34606">
    <property type="entry name" value="BON DOMAIN-CONTAINING PROTEIN"/>
    <property type="match status" value="1"/>
</dbReference>
<keyword evidence="2" id="KW-0449">Lipoprotein</keyword>
<sequence>MKKIIMLLTLVFPLVGCVSAVLVAGAAGATLGGAVIYDQRTYRTMNQDHNARSIIQYRLDNDPLLKGQSHITISVFNNVALLVGQAKTPEICDRAYQIVEKASHIRRTYNEITIGAPLSPVQQAADSWITSKVRTAMLGKAGLHSSNLKVVTENKVVYLMGMVSPKQAAMAADVARRISGVEKVLKVFEYE</sequence>
<evidence type="ECO:0000313" key="3">
    <source>
        <dbReference type="Proteomes" id="UP000063965"/>
    </source>
</evidence>
<dbReference type="InterPro" id="IPR051686">
    <property type="entry name" value="Lipoprotein_DolP"/>
</dbReference>
<dbReference type="InterPro" id="IPR007055">
    <property type="entry name" value="BON_dom"/>
</dbReference>
<name>A0ABN4HPX7_9COXI</name>